<dbReference type="InterPro" id="IPR024168">
    <property type="entry name" value="Catalase_SrpA-type_pred"/>
</dbReference>
<dbReference type="AlphaFoldDB" id="N1QII4"/>
<feature type="domain" description="Catalase core" evidence="2">
    <location>
        <begin position="9"/>
        <end position="348"/>
    </location>
</feature>
<feature type="region of interest" description="Disordered" evidence="1">
    <location>
        <begin position="50"/>
        <end position="92"/>
    </location>
</feature>
<dbReference type="InterPro" id="IPR018028">
    <property type="entry name" value="Catalase"/>
</dbReference>
<dbReference type="InterPro" id="IPR020835">
    <property type="entry name" value="Catalase_sf"/>
</dbReference>
<dbReference type="Proteomes" id="UP000016931">
    <property type="component" value="Unassembled WGS sequence"/>
</dbReference>
<feature type="region of interest" description="Disordered" evidence="1">
    <location>
        <begin position="201"/>
        <end position="232"/>
    </location>
</feature>
<dbReference type="GO" id="GO:0005739">
    <property type="term" value="C:mitochondrion"/>
    <property type="evidence" value="ECO:0007669"/>
    <property type="project" value="TreeGrafter"/>
</dbReference>
<dbReference type="GO" id="GO:0042744">
    <property type="term" value="P:hydrogen peroxide catabolic process"/>
    <property type="evidence" value="ECO:0007669"/>
    <property type="project" value="TreeGrafter"/>
</dbReference>
<organism evidence="3 4">
    <name type="scientific">Sphaerulina musiva (strain SO2202)</name>
    <name type="common">Poplar stem canker fungus</name>
    <name type="synonym">Septoria musiva</name>
    <dbReference type="NCBI Taxonomy" id="692275"/>
    <lineage>
        <taxon>Eukaryota</taxon>
        <taxon>Fungi</taxon>
        <taxon>Dikarya</taxon>
        <taxon>Ascomycota</taxon>
        <taxon>Pezizomycotina</taxon>
        <taxon>Dothideomycetes</taxon>
        <taxon>Dothideomycetidae</taxon>
        <taxon>Mycosphaerellales</taxon>
        <taxon>Mycosphaerellaceae</taxon>
        <taxon>Sphaerulina</taxon>
    </lineage>
</organism>
<evidence type="ECO:0000256" key="1">
    <source>
        <dbReference type="SAM" id="MobiDB-lite"/>
    </source>
</evidence>
<evidence type="ECO:0000313" key="3">
    <source>
        <dbReference type="EMBL" id="EMF16995.1"/>
    </source>
</evidence>
<dbReference type="EMBL" id="KB456260">
    <property type="protein sequence ID" value="EMF16995.1"/>
    <property type="molecule type" value="Genomic_DNA"/>
</dbReference>
<dbReference type="Gene3D" id="1.20.1280.120">
    <property type="match status" value="1"/>
</dbReference>
<dbReference type="PANTHER" id="PTHR11465">
    <property type="entry name" value="CATALASE"/>
    <property type="match status" value="1"/>
</dbReference>
<gene>
    <name evidence="3" type="ORF">SEPMUDRAFT_137726</name>
</gene>
<feature type="compositionally biased region" description="Polar residues" evidence="1">
    <location>
        <begin position="78"/>
        <end position="92"/>
    </location>
</feature>
<dbReference type="InterPro" id="IPR011614">
    <property type="entry name" value="Catalase_core"/>
</dbReference>
<evidence type="ECO:0000259" key="2">
    <source>
        <dbReference type="SMART" id="SM01060"/>
    </source>
</evidence>
<sequence length="352" mass="39212">MPLTTDPQTLETAHKLVSTLRKAFGTPDAYRPAHAKGHLIKGTFTPSAEASSLSTAPHFQKPSSSSSSSPPIPILARFSNSTGLPTIPDTSPSATPHGLAIRFLLSADGHHHTDIITHSTPYFPSRTGEDFLDLLEAIGNNTVAEYLQEHPAAAAFVHAPKPAPESLAMERFYGVNAFKLVNESSVVTYIRYRIFPLEEKKEEEESSSTRSKEEEEEEEDKLPPPSKKNDSYLFSDLQTRLSKTLSSTIKFQLEAQIADMDHDIVDDATIHWPEERTVVTLGILTLETYEEEEESLREQQHVIFDPIPRVEGIEPSEDPILEMRAALYLISGRIRRQAEEEGEIGDVPLHYT</sequence>
<proteinExistence type="predicted"/>
<dbReference type="GO" id="GO:0005777">
    <property type="term" value="C:peroxisome"/>
    <property type="evidence" value="ECO:0007669"/>
    <property type="project" value="TreeGrafter"/>
</dbReference>
<dbReference type="PROSITE" id="PS51402">
    <property type="entry name" value="CATALASE_3"/>
    <property type="match status" value="1"/>
</dbReference>
<dbReference type="HOGENOM" id="CLU_045961_0_0_1"/>
<name>N1QII4_SPHMS</name>
<dbReference type="OrthoDB" id="2379805at2759"/>
<dbReference type="STRING" id="692275.N1QII4"/>
<dbReference type="OMA" id="KINHTKG"/>
<dbReference type="GO" id="GO:0042542">
    <property type="term" value="P:response to hydrogen peroxide"/>
    <property type="evidence" value="ECO:0007669"/>
    <property type="project" value="TreeGrafter"/>
</dbReference>
<keyword evidence="4" id="KW-1185">Reference proteome</keyword>
<evidence type="ECO:0000313" key="4">
    <source>
        <dbReference type="Proteomes" id="UP000016931"/>
    </source>
</evidence>
<dbReference type="SUPFAM" id="SSF56634">
    <property type="entry name" value="Heme-dependent catalase-like"/>
    <property type="match status" value="1"/>
</dbReference>
<dbReference type="GO" id="GO:0020037">
    <property type="term" value="F:heme binding"/>
    <property type="evidence" value="ECO:0007669"/>
    <property type="project" value="InterPro"/>
</dbReference>
<dbReference type="PIRSF" id="PIRSF000296">
    <property type="entry name" value="SrpA"/>
    <property type="match status" value="1"/>
</dbReference>
<protein>
    <submittedName>
        <fullName evidence="3">Heme-dependent catalase</fullName>
    </submittedName>
</protein>
<dbReference type="Pfam" id="PF00199">
    <property type="entry name" value="Catalase"/>
    <property type="match status" value="1"/>
</dbReference>
<accession>N1QII4</accession>
<reference evidence="3 4" key="1">
    <citation type="journal article" date="2012" name="PLoS Pathog.">
        <title>Diverse lifestyles and strategies of plant pathogenesis encoded in the genomes of eighteen Dothideomycetes fungi.</title>
        <authorList>
            <person name="Ohm R.A."/>
            <person name="Feau N."/>
            <person name="Henrissat B."/>
            <person name="Schoch C.L."/>
            <person name="Horwitz B.A."/>
            <person name="Barry K.W."/>
            <person name="Condon B.J."/>
            <person name="Copeland A.C."/>
            <person name="Dhillon B."/>
            <person name="Glaser F."/>
            <person name="Hesse C.N."/>
            <person name="Kosti I."/>
            <person name="LaButti K."/>
            <person name="Lindquist E.A."/>
            <person name="Lucas S."/>
            <person name="Salamov A.A."/>
            <person name="Bradshaw R.E."/>
            <person name="Ciuffetti L."/>
            <person name="Hamelin R.C."/>
            <person name="Kema G.H.J."/>
            <person name="Lawrence C."/>
            <person name="Scott J.A."/>
            <person name="Spatafora J.W."/>
            <person name="Turgeon B.G."/>
            <person name="de Wit P.J.G.M."/>
            <person name="Zhong S."/>
            <person name="Goodwin S.B."/>
            <person name="Grigoriev I.V."/>
        </authorList>
    </citation>
    <scope>NUCLEOTIDE SEQUENCE [LARGE SCALE GENOMIC DNA]</scope>
    <source>
        <strain evidence="3 4">SO2202</strain>
    </source>
</reference>
<dbReference type="PANTHER" id="PTHR11465:SF62">
    <property type="entry name" value="CATALASE T"/>
    <property type="match status" value="1"/>
</dbReference>
<dbReference type="RefSeq" id="XP_016765116.1">
    <property type="nucleotide sequence ID" value="XM_016902853.1"/>
</dbReference>
<dbReference type="GeneID" id="27899990"/>
<dbReference type="GO" id="GO:0004096">
    <property type="term" value="F:catalase activity"/>
    <property type="evidence" value="ECO:0007669"/>
    <property type="project" value="InterPro"/>
</dbReference>
<dbReference type="SMART" id="SM01060">
    <property type="entry name" value="Catalase"/>
    <property type="match status" value="1"/>
</dbReference>
<dbReference type="eggNOG" id="KOG0047">
    <property type="taxonomic scope" value="Eukaryota"/>
</dbReference>
<dbReference type="Gene3D" id="2.40.180.10">
    <property type="entry name" value="Catalase core domain"/>
    <property type="match status" value="1"/>
</dbReference>